<keyword evidence="3" id="KW-1185">Reference proteome</keyword>
<feature type="transmembrane region" description="Helical" evidence="1">
    <location>
        <begin position="374"/>
        <end position="395"/>
    </location>
</feature>
<proteinExistence type="predicted"/>
<accession>W7XFN5</accession>
<keyword evidence="1" id="KW-0472">Membrane</keyword>
<dbReference type="GeneID" id="24439602"/>
<feature type="transmembrane region" description="Helical" evidence="1">
    <location>
        <begin position="335"/>
        <end position="362"/>
    </location>
</feature>
<dbReference type="Proteomes" id="UP000009168">
    <property type="component" value="Unassembled WGS sequence"/>
</dbReference>
<feature type="transmembrane region" description="Helical" evidence="1">
    <location>
        <begin position="306"/>
        <end position="328"/>
    </location>
</feature>
<reference evidence="3" key="1">
    <citation type="journal article" date="2006" name="PLoS Biol.">
        <title>Macronuclear genome sequence of the ciliate Tetrahymena thermophila, a model eukaryote.</title>
        <authorList>
            <person name="Eisen J.A."/>
            <person name="Coyne R.S."/>
            <person name="Wu M."/>
            <person name="Wu D."/>
            <person name="Thiagarajan M."/>
            <person name="Wortman J.R."/>
            <person name="Badger J.H."/>
            <person name="Ren Q."/>
            <person name="Amedeo P."/>
            <person name="Jones K.M."/>
            <person name="Tallon L.J."/>
            <person name="Delcher A.L."/>
            <person name="Salzberg S.L."/>
            <person name="Silva J.C."/>
            <person name="Haas B.J."/>
            <person name="Majoros W.H."/>
            <person name="Farzad M."/>
            <person name="Carlton J.M."/>
            <person name="Smith R.K. Jr."/>
            <person name="Garg J."/>
            <person name="Pearlman R.E."/>
            <person name="Karrer K.M."/>
            <person name="Sun L."/>
            <person name="Manning G."/>
            <person name="Elde N.C."/>
            <person name="Turkewitz A.P."/>
            <person name="Asai D.J."/>
            <person name="Wilkes D.E."/>
            <person name="Wang Y."/>
            <person name="Cai H."/>
            <person name="Collins K."/>
            <person name="Stewart B.A."/>
            <person name="Lee S.R."/>
            <person name="Wilamowska K."/>
            <person name="Weinberg Z."/>
            <person name="Ruzzo W.L."/>
            <person name="Wloga D."/>
            <person name="Gaertig J."/>
            <person name="Frankel J."/>
            <person name="Tsao C.-C."/>
            <person name="Gorovsky M.A."/>
            <person name="Keeling P.J."/>
            <person name="Waller R.F."/>
            <person name="Patron N.J."/>
            <person name="Cherry J.M."/>
            <person name="Stover N.A."/>
            <person name="Krieger C.J."/>
            <person name="del Toro C."/>
            <person name="Ryder H.F."/>
            <person name="Williamson S.C."/>
            <person name="Barbeau R.A."/>
            <person name="Hamilton E.P."/>
            <person name="Orias E."/>
        </authorList>
    </citation>
    <scope>NUCLEOTIDE SEQUENCE [LARGE SCALE GENOMIC DNA]</scope>
    <source>
        <strain evidence="3">SB210</strain>
    </source>
</reference>
<dbReference type="KEGG" id="tet:TTHERM_000566669"/>
<feature type="transmembrane region" description="Helical" evidence="1">
    <location>
        <begin position="219"/>
        <end position="242"/>
    </location>
</feature>
<dbReference type="AlphaFoldDB" id="W7XFN5"/>
<feature type="transmembrane region" description="Helical" evidence="1">
    <location>
        <begin position="451"/>
        <end position="470"/>
    </location>
</feature>
<dbReference type="InParanoid" id="W7XFN5"/>
<gene>
    <name evidence="2" type="ORF">TTHERM_000566669</name>
</gene>
<dbReference type="EMBL" id="GG662556">
    <property type="protein sequence ID" value="EWS72821.1"/>
    <property type="molecule type" value="Genomic_DNA"/>
</dbReference>
<evidence type="ECO:0000313" key="3">
    <source>
        <dbReference type="Proteomes" id="UP000009168"/>
    </source>
</evidence>
<name>W7XFN5_TETTS</name>
<evidence type="ECO:0000313" key="2">
    <source>
        <dbReference type="EMBL" id="EWS72821.1"/>
    </source>
</evidence>
<keyword evidence="1 2" id="KW-0812">Transmembrane</keyword>
<evidence type="ECO:0000256" key="1">
    <source>
        <dbReference type="SAM" id="Phobius"/>
    </source>
</evidence>
<sequence length="558" mass="66504">MKKKNNLLIFCQIILKLYFKELKKIQTLQKLFNQKRIINYFAKLRNQKRQNKQISYKNIMKINNIILLIIFLSYVKLCFTEKIAQQQQSNNKNLLVQLEYSIFQGFIKIEFKLLNDSFAENYNIKLIEVQINSNNFDENRYFSDLQQTTIWIEIQLKDAFKDMVIKVVAKQSQVQTRTNKQMSGDFYQEINFGTQLPQLVSLDLSKNINQMQNSSWMDFFRIFPLYLIFFNSLQGVFVIIVAEIKLPQRLYEVIRLLSCFYFKNLRGWTVSQDYPYDIAQSSTIGVDIYSSDSNIYLSLIGISENIFAQAFWNIVILIIFWLLYYMFLRKKQLKFALLVGNIISFYHKITLLLFFLVFFSQLRLAYTLQSSGQSITSFIIGVLMLIYMIYLILFVSRKLLKDHESSEDQESNQKSLQEIVDLLYCYFLSQNQKDYLKHIECKQLSQKINSFFPLISFYFKIYISFILVFMQGTKQGQISLILEILRLQKLYLKYHSFFCQFLLQQIIQQLIIQLTSSHKIKVNQLQTKQYKLQTDQKQFNLSSCSYSSFQNLQLNYFN</sequence>
<protein>
    <submittedName>
        <fullName evidence="2">Transmembrane protein, putative</fullName>
    </submittedName>
</protein>
<dbReference type="RefSeq" id="XP_012654647.1">
    <property type="nucleotide sequence ID" value="XM_012799193.1"/>
</dbReference>
<organism evidence="2 3">
    <name type="scientific">Tetrahymena thermophila (strain SB210)</name>
    <dbReference type="NCBI Taxonomy" id="312017"/>
    <lineage>
        <taxon>Eukaryota</taxon>
        <taxon>Sar</taxon>
        <taxon>Alveolata</taxon>
        <taxon>Ciliophora</taxon>
        <taxon>Intramacronucleata</taxon>
        <taxon>Oligohymenophorea</taxon>
        <taxon>Hymenostomatida</taxon>
        <taxon>Tetrahymenina</taxon>
        <taxon>Tetrahymenidae</taxon>
        <taxon>Tetrahymena</taxon>
    </lineage>
</organism>
<keyword evidence="1" id="KW-1133">Transmembrane helix</keyword>